<protein>
    <recommendedName>
        <fullName evidence="2">DUF6199 domain-containing protein</fullName>
    </recommendedName>
</protein>
<keyword evidence="4" id="KW-1185">Reference proteome</keyword>
<keyword evidence="1" id="KW-0732">Signal</keyword>
<feature type="signal peptide" evidence="1">
    <location>
        <begin position="1"/>
        <end position="23"/>
    </location>
</feature>
<accession>A0A838CVF9</accession>
<dbReference type="Proteomes" id="UP000571017">
    <property type="component" value="Unassembled WGS sequence"/>
</dbReference>
<organism evidence="3 4">
    <name type="scientific">Halobacillus locisalis</name>
    <dbReference type="NCBI Taxonomy" id="220753"/>
    <lineage>
        <taxon>Bacteria</taxon>
        <taxon>Bacillati</taxon>
        <taxon>Bacillota</taxon>
        <taxon>Bacilli</taxon>
        <taxon>Bacillales</taxon>
        <taxon>Bacillaceae</taxon>
        <taxon>Halobacillus</taxon>
    </lineage>
</organism>
<sequence>MKRIVFLLLSLLISGSIVTPVSADSTWERIKLSNGDVVKFSYEELSNGFRYEVRFENGRDYWYEETGNTGRAGGSGSLTSEETDMAEEALEIYKQNHAVHSTMDEQEPSGSPIGILMVLFGVIATFSSRTAWYLEIGWKLRGAEPSDLALGANRVGGVIVALLGLFAL</sequence>
<dbReference type="RefSeq" id="WP_181473158.1">
    <property type="nucleotide sequence ID" value="NZ_JACEFG010000003.1"/>
</dbReference>
<feature type="chain" id="PRO_5032885613" description="DUF6199 domain-containing protein" evidence="1">
    <location>
        <begin position="24"/>
        <end position="168"/>
    </location>
</feature>
<proteinExistence type="predicted"/>
<evidence type="ECO:0000256" key="1">
    <source>
        <dbReference type="SAM" id="SignalP"/>
    </source>
</evidence>
<dbReference type="AlphaFoldDB" id="A0A838CVF9"/>
<dbReference type="EMBL" id="JACEFG010000003">
    <property type="protein sequence ID" value="MBA2176122.1"/>
    <property type="molecule type" value="Genomic_DNA"/>
</dbReference>
<name>A0A838CVF9_9BACI</name>
<reference evidence="3 4" key="1">
    <citation type="journal article" date="2004" name="Extremophiles">
        <title>Halobacillus locisalis sp. nov., a halophilic bacterium isolated from a marine solar saltern of the Yellow Sea in Korea.</title>
        <authorList>
            <person name="Yoon J.H."/>
            <person name="Kang K.H."/>
            <person name="Oh T.K."/>
            <person name="Park Y.H."/>
        </authorList>
    </citation>
    <scope>NUCLEOTIDE SEQUENCE [LARGE SCALE GENOMIC DNA]</scope>
    <source>
        <strain evidence="3 4">KCTC 3788</strain>
    </source>
</reference>
<evidence type="ECO:0000259" key="2">
    <source>
        <dbReference type="Pfam" id="PF19701"/>
    </source>
</evidence>
<gene>
    <name evidence="3" type="ORF">H0266_14590</name>
</gene>
<dbReference type="InterPro" id="IPR045679">
    <property type="entry name" value="DUF6199"/>
</dbReference>
<evidence type="ECO:0000313" key="4">
    <source>
        <dbReference type="Proteomes" id="UP000571017"/>
    </source>
</evidence>
<comment type="caution">
    <text evidence="3">The sequence shown here is derived from an EMBL/GenBank/DDBJ whole genome shotgun (WGS) entry which is preliminary data.</text>
</comment>
<feature type="domain" description="DUF6199" evidence="2">
    <location>
        <begin position="113"/>
        <end position="168"/>
    </location>
</feature>
<dbReference type="Pfam" id="PF19701">
    <property type="entry name" value="DUF6199"/>
    <property type="match status" value="1"/>
</dbReference>
<evidence type="ECO:0000313" key="3">
    <source>
        <dbReference type="EMBL" id="MBA2176122.1"/>
    </source>
</evidence>